<organism evidence="2 3">
    <name type="scientific">Gimibacter soli</name>
    <dbReference type="NCBI Taxonomy" id="3024400"/>
    <lineage>
        <taxon>Bacteria</taxon>
        <taxon>Pseudomonadati</taxon>
        <taxon>Pseudomonadota</taxon>
        <taxon>Alphaproteobacteria</taxon>
        <taxon>Kordiimonadales</taxon>
        <taxon>Temperatibacteraceae</taxon>
        <taxon>Gimibacter</taxon>
    </lineage>
</organism>
<dbReference type="RefSeq" id="WP_289504847.1">
    <property type="nucleotide sequence ID" value="NZ_CP116805.1"/>
</dbReference>
<protein>
    <submittedName>
        <fullName evidence="2">GTA-gp10 family protein</fullName>
    </submittedName>
</protein>
<evidence type="ECO:0000313" key="3">
    <source>
        <dbReference type="Proteomes" id="UP001217500"/>
    </source>
</evidence>
<dbReference type="Pfam" id="PF11836">
    <property type="entry name" value="Phage_TAC_11"/>
    <property type="match status" value="1"/>
</dbReference>
<accession>A0AAE9XRS3</accession>
<dbReference type="Proteomes" id="UP001217500">
    <property type="component" value="Chromosome"/>
</dbReference>
<feature type="compositionally biased region" description="Basic residues" evidence="1">
    <location>
        <begin position="115"/>
        <end position="127"/>
    </location>
</feature>
<reference evidence="2" key="1">
    <citation type="submission" date="2023-01" db="EMBL/GenBank/DDBJ databases">
        <title>The genome sequence of Kordiimonadaceae bacterium 6D33.</title>
        <authorList>
            <person name="Liu Y."/>
        </authorList>
    </citation>
    <scope>NUCLEOTIDE SEQUENCE</scope>
    <source>
        <strain evidence="2">6D33</strain>
    </source>
</reference>
<dbReference type="AlphaFoldDB" id="A0AAE9XRS3"/>
<evidence type="ECO:0000313" key="2">
    <source>
        <dbReference type="EMBL" id="WCL55087.1"/>
    </source>
</evidence>
<gene>
    <name evidence="2" type="ORF">PH603_04865</name>
</gene>
<sequence length="127" mass="13424">MARQISGEVSLKVGRQVRRLRLEIGGILDLEDHFDMGLVPLLTTRLPECRLGDLAALLVAMTGGAPADEGARRTAAADIHEAGIATAAKAIARCLELTFSGSECSPVVEESVGKKPVRGRRAPSHPT</sequence>
<dbReference type="InterPro" id="IPR021791">
    <property type="entry name" value="Phage_TAC_11"/>
</dbReference>
<dbReference type="EMBL" id="CP116805">
    <property type="protein sequence ID" value="WCL55087.1"/>
    <property type="molecule type" value="Genomic_DNA"/>
</dbReference>
<keyword evidence="3" id="KW-1185">Reference proteome</keyword>
<evidence type="ECO:0000256" key="1">
    <source>
        <dbReference type="SAM" id="MobiDB-lite"/>
    </source>
</evidence>
<feature type="region of interest" description="Disordered" evidence="1">
    <location>
        <begin position="107"/>
        <end position="127"/>
    </location>
</feature>
<name>A0AAE9XRS3_9PROT</name>
<dbReference type="KEGG" id="gso:PH603_04865"/>
<proteinExistence type="predicted"/>